<evidence type="ECO:0000313" key="5">
    <source>
        <dbReference type="Proteomes" id="UP000316726"/>
    </source>
</evidence>
<organism evidence="4 5">
    <name type="scientific">Chloropicon primus</name>
    <dbReference type="NCBI Taxonomy" id="1764295"/>
    <lineage>
        <taxon>Eukaryota</taxon>
        <taxon>Viridiplantae</taxon>
        <taxon>Chlorophyta</taxon>
        <taxon>Chloropicophyceae</taxon>
        <taxon>Chloropicales</taxon>
        <taxon>Chloropicaceae</taxon>
        <taxon>Chloropicon</taxon>
    </lineage>
</organism>
<name>A0A5B8MHW3_9CHLO</name>
<feature type="region of interest" description="Disordered" evidence="2">
    <location>
        <begin position="1"/>
        <end position="46"/>
    </location>
</feature>
<keyword evidence="1" id="KW-0175">Coiled coil</keyword>
<dbReference type="AlphaFoldDB" id="A0A5B8MHW3"/>
<evidence type="ECO:0000256" key="1">
    <source>
        <dbReference type="SAM" id="Coils"/>
    </source>
</evidence>
<evidence type="ECO:0000256" key="2">
    <source>
        <dbReference type="SAM" id="MobiDB-lite"/>
    </source>
</evidence>
<evidence type="ECO:0000313" key="4">
    <source>
        <dbReference type="EMBL" id="QDZ18960.1"/>
    </source>
</evidence>
<evidence type="ECO:0000313" key="3">
    <source>
        <dbReference type="EMBL" id="CAD9719724.1"/>
    </source>
</evidence>
<dbReference type="EMBL" id="HBHL01013063">
    <property type="protein sequence ID" value="CAD9719724.1"/>
    <property type="molecule type" value="Transcribed_RNA"/>
</dbReference>
<dbReference type="Proteomes" id="UP000316726">
    <property type="component" value="Chromosome 2"/>
</dbReference>
<proteinExistence type="predicted"/>
<feature type="coiled-coil region" evidence="1">
    <location>
        <begin position="173"/>
        <end position="207"/>
    </location>
</feature>
<dbReference type="EMBL" id="CP031035">
    <property type="protein sequence ID" value="QDZ18960.1"/>
    <property type="molecule type" value="Genomic_DNA"/>
</dbReference>
<gene>
    <name evidence="4" type="ORF">A3770_02p14780</name>
    <name evidence="3" type="ORF">CPRI1469_LOCUS8590</name>
</gene>
<reference evidence="3" key="2">
    <citation type="submission" date="2021-01" db="EMBL/GenBank/DDBJ databases">
        <authorList>
            <person name="Corre E."/>
            <person name="Pelletier E."/>
            <person name="Niang G."/>
            <person name="Scheremetjew M."/>
            <person name="Finn R."/>
            <person name="Kale V."/>
            <person name="Holt S."/>
            <person name="Cochrane G."/>
            <person name="Meng A."/>
            <person name="Brown T."/>
            <person name="Cohen L."/>
        </authorList>
    </citation>
    <scope>NUCLEOTIDE SEQUENCE</scope>
    <source>
        <strain evidence="3">CCMP1205</strain>
    </source>
</reference>
<reference evidence="4 5" key="1">
    <citation type="submission" date="2018-07" db="EMBL/GenBank/DDBJ databases">
        <title>The complete nuclear genome of the prasinophyte Chloropicon primus (CCMP1205).</title>
        <authorList>
            <person name="Pombert J.-F."/>
            <person name="Otis C."/>
            <person name="Turmel M."/>
            <person name="Lemieux C."/>
        </authorList>
    </citation>
    <scope>NUCLEOTIDE SEQUENCE [LARGE SCALE GENOMIC DNA]</scope>
    <source>
        <strain evidence="4 5">CCMP1205</strain>
    </source>
</reference>
<keyword evidence="5" id="KW-1185">Reference proteome</keyword>
<protein>
    <submittedName>
        <fullName evidence="4">Uncharacterized protein</fullName>
    </submittedName>
</protein>
<dbReference type="OrthoDB" id="514913at2759"/>
<accession>A0A5B8MHW3</accession>
<sequence>MEVANADGFVFKRRRKEETSTSTHPARQKAPRVEETYHQNQNNKYHGPSVQEQEHVVEDVHQVNVGYGNNNAKDKSRRRTSSFIQEETRFPPYPVGGAIILPADGEDESLDEGEKLVKLCHEITSTECRNVSRTFVGKTEEVSHLIYNALGLFEEKVKALVQDGSIKFLSKESRELSTKKQTMQRLVESLESELKSWSEIKDKEAEEEVVVERSYAEEEEEGRKRVRGESVEGKLVSAYSNTLNKLDIKVSNLCGLVKSVESLCGQTEKYTKDLQTKYHKQTFNPLPHVNSPANLIKSLLKPTV</sequence>